<gene>
    <name evidence="2" type="ORF">EG359_02360</name>
    <name evidence="3" type="ORF">SAMN05421768_10653</name>
</gene>
<dbReference type="STRING" id="112234.SAMN05421768_10653"/>
<dbReference type="PANTHER" id="PTHR47432:SF1">
    <property type="entry name" value="CELL WALL ASSEMBLY REGULATOR SMI1"/>
    <property type="match status" value="1"/>
</dbReference>
<name>A0A1N7ILV9_9FLAO</name>
<dbReference type="AlphaFoldDB" id="A0A1N7ILV9"/>
<feature type="domain" description="Knr4/Smi1-like" evidence="1">
    <location>
        <begin position="26"/>
        <end position="152"/>
    </location>
</feature>
<evidence type="ECO:0000313" key="4">
    <source>
        <dbReference type="Proteomes" id="UP000186106"/>
    </source>
</evidence>
<dbReference type="KEGG" id="cjt:EG359_02360"/>
<reference evidence="3 4" key="1">
    <citation type="submission" date="2017-01" db="EMBL/GenBank/DDBJ databases">
        <authorList>
            <person name="Mah S.A."/>
            <person name="Swanson W.J."/>
            <person name="Moy G.W."/>
            <person name="Vacquier V.D."/>
        </authorList>
    </citation>
    <scope>NUCLEOTIDE SEQUENCE [LARGE SCALE GENOMIC DNA]</scope>
    <source>
        <strain evidence="3 4">DSM 16927</strain>
    </source>
</reference>
<dbReference type="SMART" id="SM00860">
    <property type="entry name" value="SMI1_KNR4"/>
    <property type="match status" value="1"/>
</dbReference>
<evidence type="ECO:0000313" key="5">
    <source>
        <dbReference type="Proteomes" id="UP000279541"/>
    </source>
</evidence>
<sequence>MEEIIQKLDKYLSTLRPEYYSELNEPLNDTQLDKLEEYYKIEIPKDLRTLYLWKNGQNPNCYEAFVNNSCFIPLHQALYDASELTSMIGFDFEIENWWNENWIPIFQNGGGDSICYDLKGIFTEQKGQLIEFWHADNDRNVIAPTLETFFRKIVDFYETTPKDAFDEYFQIEKIENYPKKFILD</sequence>
<dbReference type="Pfam" id="PF09346">
    <property type="entry name" value="SMI1_KNR4"/>
    <property type="match status" value="1"/>
</dbReference>
<keyword evidence="5" id="KW-1185">Reference proteome</keyword>
<dbReference type="EMBL" id="FTNZ01000006">
    <property type="protein sequence ID" value="SIS38054.1"/>
    <property type="molecule type" value="Genomic_DNA"/>
</dbReference>
<dbReference type="PANTHER" id="PTHR47432">
    <property type="entry name" value="CELL WALL ASSEMBLY REGULATOR SMI1"/>
    <property type="match status" value="1"/>
</dbReference>
<evidence type="ECO:0000313" key="3">
    <source>
        <dbReference type="EMBL" id="SIS38054.1"/>
    </source>
</evidence>
<dbReference type="RefSeq" id="WP_076355385.1">
    <property type="nucleotide sequence ID" value="NZ_CP033926.1"/>
</dbReference>
<evidence type="ECO:0000259" key="1">
    <source>
        <dbReference type="SMART" id="SM00860"/>
    </source>
</evidence>
<dbReference type="InterPro" id="IPR051873">
    <property type="entry name" value="KNR4/SMI1_regulator"/>
</dbReference>
<dbReference type="OrthoDB" id="6989522at2"/>
<organism evidence="3 4">
    <name type="scientific">Chryseobacterium joostei</name>
    <dbReference type="NCBI Taxonomy" id="112234"/>
    <lineage>
        <taxon>Bacteria</taxon>
        <taxon>Pseudomonadati</taxon>
        <taxon>Bacteroidota</taxon>
        <taxon>Flavobacteriia</taxon>
        <taxon>Flavobacteriales</taxon>
        <taxon>Weeksellaceae</taxon>
        <taxon>Chryseobacterium group</taxon>
        <taxon>Chryseobacterium</taxon>
    </lineage>
</organism>
<proteinExistence type="predicted"/>
<dbReference type="SUPFAM" id="SSF160631">
    <property type="entry name" value="SMI1/KNR4-like"/>
    <property type="match status" value="1"/>
</dbReference>
<dbReference type="Proteomes" id="UP000279541">
    <property type="component" value="Chromosome"/>
</dbReference>
<dbReference type="Gene3D" id="3.40.1580.10">
    <property type="entry name" value="SMI1/KNR4-like"/>
    <property type="match status" value="1"/>
</dbReference>
<protein>
    <submittedName>
        <fullName evidence="3">Cell wall assembly regulator SMI1</fullName>
    </submittedName>
    <submittedName>
        <fullName evidence="2">SMI1/KNR4 family protein</fullName>
    </submittedName>
</protein>
<evidence type="ECO:0000313" key="2">
    <source>
        <dbReference type="EMBL" id="AZA98518.1"/>
    </source>
</evidence>
<dbReference type="EMBL" id="CP033926">
    <property type="protein sequence ID" value="AZA98518.1"/>
    <property type="molecule type" value="Genomic_DNA"/>
</dbReference>
<dbReference type="InterPro" id="IPR018958">
    <property type="entry name" value="Knr4/Smi1-like_dom"/>
</dbReference>
<dbReference type="InterPro" id="IPR037883">
    <property type="entry name" value="Knr4/Smi1-like_sf"/>
</dbReference>
<reference evidence="2 5" key="2">
    <citation type="submission" date="2018-11" db="EMBL/GenBank/DDBJ databases">
        <title>Proposal to divide the Flavobacteriaceae and reorganize its genera based on Amino Acid Identity values calculated from whole genome sequences.</title>
        <authorList>
            <person name="Nicholson A.C."/>
            <person name="Gulvik C.A."/>
            <person name="Whitney A.M."/>
            <person name="Humrighouse B.W."/>
            <person name="Bell M."/>
            <person name="Holmes B."/>
            <person name="Steigerwalt A.G."/>
            <person name="Villarma A."/>
            <person name="Sheth M."/>
            <person name="Batra D."/>
            <person name="Pryor J."/>
            <person name="Bernardet J.-F."/>
            <person name="Hugo C."/>
            <person name="Kampfer P."/>
            <person name="Newman J."/>
            <person name="McQuiston J.R."/>
        </authorList>
    </citation>
    <scope>NUCLEOTIDE SEQUENCE [LARGE SCALE GENOMIC DNA]</scope>
    <source>
        <strain evidence="2 5">DSM 16927</strain>
    </source>
</reference>
<accession>A0A1N7ILV9</accession>
<dbReference type="Proteomes" id="UP000186106">
    <property type="component" value="Unassembled WGS sequence"/>
</dbReference>